<dbReference type="STRING" id="174720.A0A0N5BN60"/>
<reference evidence="2" key="1">
    <citation type="submission" date="2017-02" db="UniProtKB">
        <authorList>
            <consortium name="WormBaseParasite"/>
        </authorList>
    </citation>
    <scope>IDENTIFICATION</scope>
</reference>
<dbReference type="AlphaFoldDB" id="A0A0N5BN60"/>
<dbReference type="PANTHER" id="PTHR16199:SF4">
    <property type="entry name" value="CONDENSIN-2 COMPLEX SUBUNIT G2"/>
    <property type="match status" value="1"/>
</dbReference>
<dbReference type="WBParaSite" id="SPAL_0000733900.3">
    <property type="protein sequence ID" value="SPAL_0000733900.3"/>
    <property type="gene ID" value="SPAL_0000733900"/>
</dbReference>
<dbReference type="GO" id="GO:0000070">
    <property type="term" value="P:mitotic sister chromatid segregation"/>
    <property type="evidence" value="ECO:0007669"/>
    <property type="project" value="TreeGrafter"/>
</dbReference>
<sequence>MENVDPALISNNESWIDLYRDCFNNPQNMKKKILIMYKRKSEIVDAIKSLSVDEMLSSIRNSEFLLKPEGTKIAANFYFCIGPMLFRREFSEAILKLKNDSHYDRYAALLINTFGFVKSTVDSCSPEEQEREIDSFIALVASKIFEIAVFCEDNSIQKKFMNLFKAICEKSREVSKNSNNAIKSNIVNNAQLLMFKGTIEFLWLDYSLRHKMDRLNTAIMMTYMFPVNPKLRIHQPEEESCFMLQVTTLKRLILDPFVPIRAFLAKEFLGILGRGWFQLDNTDLREIISLFVDRLANESVPLVRAKVYEGLKSLCDYPFTGSCLAKLAKIKAPLILRDIDRSVRLSGLNWLNTMVTNKILAYSMIDIKDFVMALELEKDISVARKIIHILVGPFFEAFINPDSCTGNYLDMFRENFTHNRYANYIFHKWIQIDNLLNINAIVKHMRNLIIYSISLLRKNLNEQPSLSGLTPYEVSQLKSQHLENVEVVKSFIEAAGTLYSKGRKELLKLKKEKAVQIIDEHIMKLYSIVKDHYGDNKIYQVTLTLVDYIGNNVAIDEVNKMLHAIKTFTAPEDVVIEYLNKCLDHKPMDVMEVILKGTEIIRHENKMKNPNELKYFGKTMDYCSKLMYSAKVRSLIMSDWSFYVQRWSDNLDRVLQILESRCQLSDGETLTFDDDLILHSLKIKFILMVLLDSRQDSINGATSEKPSDLVNYSAWGFFGKFNSLIEKYYKNTSFSLEDDGLFKEKLFQFGIETFKELCTCYEFNISCVEQTSAWLSTIYNINAPQNILISLLKIYPDIIEAMYHGPDLYDSIRNVLHRFLVDVKEWILECSNREIESSQKFCVEITRLWKIINNKFRSLVFLNISAPELTF</sequence>
<dbReference type="InterPro" id="IPR016024">
    <property type="entry name" value="ARM-type_fold"/>
</dbReference>
<dbReference type="Proteomes" id="UP000046392">
    <property type="component" value="Unplaced"/>
</dbReference>
<dbReference type="GO" id="GO:0000796">
    <property type="term" value="C:condensin complex"/>
    <property type="evidence" value="ECO:0007669"/>
    <property type="project" value="TreeGrafter"/>
</dbReference>
<dbReference type="PANTHER" id="PTHR16199">
    <property type="entry name" value="CONDENSIN-2 COMPLEX SUBUNIT G2"/>
    <property type="match status" value="1"/>
</dbReference>
<dbReference type="GO" id="GO:0005634">
    <property type="term" value="C:nucleus"/>
    <property type="evidence" value="ECO:0007669"/>
    <property type="project" value="TreeGrafter"/>
</dbReference>
<proteinExistence type="predicted"/>
<protein>
    <submittedName>
        <fullName evidence="2">Cnd1 domain-containing protein</fullName>
    </submittedName>
</protein>
<accession>A0A0N5BN60</accession>
<name>A0A0N5BN60_STREA</name>
<keyword evidence="1" id="KW-1185">Reference proteome</keyword>
<dbReference type="SUPFAM" id="SSF48371">
    <property type="entry name" value="ARM repeat"/>
    <property type="match status" value="1"/>
</dbReference>
<evidence type="ECO:0000313" key="2">
    <source>
        <dbReference type="WBParaSite" id="SPAL_0000733900.3"/>
    </source>
</evidence>
<evidence type="ECO:0000313" key="1">
    <source>
        <dbReference type="Proteomes" id="UP000046392"/>
    </source>
</evidence>
<organism evidence="1 2">
    <name type="scientific">Strongyloides papillosus</name>
    <name type="common">Intestinal threadworm</name>
    <dbReference type="NCBI Taxonomy" id="174720"/>
    <lineage>
        <taxon>Eukaryota</taxon>
        <taxon>Metazoa</taxon>
        <taxon>Ecdysozoa</taxon>
        <taxon>Nematoda</taxon>
        <taxon>Chromadorea</taxon>
        <taxon>Rhabditida</taxon>
        <taxon>Tylenchina</taxon>
        <taxon>Panagrolaimomorpha</taxon>
        <taxon>Strongyloidoidea</taxon>
        <taxon>Strongyloididae</taxon>
        <taxon>Strongyloides</taxon>
    </lineage>
</organism>